<name>A0ABX2EEY3_9BURK</name>
<evidence type="ECO:0000313" key="1">
    <source>
        <dbReference type="EMBL" id="NRF67185.1"/>
    </source>
</evidence>
<dbReference type="Gene3D" id="1.10.10.1320">
    <property type="entry name" value="Anti-sigma factor, zinc-finger domain"/>
    <property type="match status" value="1"/>
</dbReference>
<evidence type="ECO:0008006" key="3">
    <source>
        <dbReference type="Google" id="ProtNLM"/>
    </source>
</evidence>
<proteinExistence type="predicted"/>
<reference evidence="1 2" key="1">
    <citation type="submission" date="2020-05" db="EMBL/GenBank/DDBJ databases">
        <title>Aquincola sp. isolate from soil.</title>
        <authorList>
            <person name="Han J."/>
            <person name="Kim D.-U."/>
        </authorList>
    </citation>
    <scope>NUCLEOTIDE SEQUENCE [LARGE SCALE GENOMIC DNA]</scope>
    <source>
        <strain evidence="1 2">S2</strain>
    </source>
</reference>
<dbReference type="InterPro" id="IPR041916">
    <property type="entry name" value="Anti_sigma_zinc_sf"/>
</dbReference>
<organism evidence="1 2">
    <name type="scientific">Pseudaquabacterium terrae</name>
    <dbReference type="NCBI Taxonomy" id="2732868"/>
    <lineage>
        <taxon>Bacteria</taxon>
        <taxon>Pseudomonadati</taxon>
        <taxon>Pseudomonadota</taxon>
        <taxon>Betaproteobacteria</taxon>
        <taxon>Burkholderiales</taxon>
        <taxon>Sphaerotilaceae</taxon>
        <taxon>Pseudaquabacterium</taxon>
    </lineage>
</organism>
<gene>
    <name evidence="1" type="ORF">HLB44_09340</name>
</gene>
<keyword evidence="2" id="KW-1185">Reference proteome</keyword>
<dbReference type="Proteomes" id="UP000737171">
    <property type="component" value="Unassembled WGS sequence"/>
</dbReference>
<dbReference type="EMBL" id="JABRWJ010000003">
    <property type="protein sequence ID" value="NRF67185.1"/>
    <property type="molecule type" value="Genomic_DNA"/>
</dbReference>
<comment type="caution">
    <text evidence="1">The sequence shown here is derived from an EMBL/GenBank/DDBJ whole genome shotgun (WGS) entry which is preliminary data.</text>
</comment>
<dbReference type="RefSeq" id="WP_173122320.1">
    <property type="nucleotide sequence ID" value="NZ_JABRWJ010000003.1"/>
</dbReference>
<accession>A0ABX2EEY3</accession>
<protein>
    <recommendedName>
        <fullName evidence="3">Zinc-finger domain-containing protein</fullName>
    </recommendedName>
</protein>
<sequence>MSSRFEELLPFYVNDSLQGEDRAWIERHLADNADARAELEDCRALQSRITHSLPEVPATIGLDRVMTRIRGDQPGLLERLAALLGFSGGLKPGAAFAGLAIIAVQAGVIVSLVGGASNEDDITGLRAPKATAVHDGPLLKINFAPDAKESEIRHLLVSVQGRLAGGPGQLGDYYIAVPAGREAALAEQVRKSPIVQAVSLAPGLPPRD</sequence>
<evidence type="ECO:0000313" key="2">
    <source>
        <dbReference type="Proteomes" id="UP000737171"/>
    </source>
</evidence>